<evidence type="ECO:0000313" key="3">
    <source>
        <dbReference type="Proteomes" id="UP000826271"/>
    </source>
</evidence>
<keyword evidence="3" id="KW-1185">Reference proteome</keyword>
<evidence type="ECO:0000256" key="1">
    <source>
        <dbReference type="SAM" id="MobiDB-lite"/>
    </source>
</evidence>
<reference evidence="2" key="1">
    <citation type="submission" date="2019-10" db="EMBL/GenBank/DDBJ databases">
        <authorList>
            <person name="Zhang R."/>
            <person name="Pan Y."/>
            <person name="Wang J."/>
            <person name="Ma R."/>
            <person name="Yu S."/>
        </authorList>
    </citation>
    <scope>NUCLEOTIDE SEQUENCE</scope>
    <source>
        <strain evidence="2">LA-IB0</strain>
        <tissue evidence="2">Leaf</tissue>
    </source>
</reference>
<dbReference type="EMBL" id="WHWC01000019">
    <property type="protein sequence ID" value="KAG8363607.1"/>
    <property type="molecule type" value="Genomic_DNA"/>
</dbReference>
<dbReference type="Gene3D" id="2.10.230.10">
    <property type="entry name" value="Heat shock protein DnaJ, cysteine-rich domain"/>
    <property type="match status" value="1"/>
</dbReference>
<feature type="region of interest" description="Disordered" evidence="1">
    <location>
        <begin position="493"/>
        <end position="549"/>
    </location>
</feature>
<feature type="region of interest" description="Disordered" evidence="1">
    <location>
        <begin position="815"/>
        <end position="836"/>
    </location>
</feature>
<feature type="region of interest" description="Disordered" evidence="1">
    <location>
        <begin position="645"/>
        <end position="670"/>
    </location>
</feature>
<feature type="compositionally biased region" description="Low complexity" evidence="1">
    <location>
        <begin position="432"/>
        <end position="447"/>
    </location>
</feature>
<gene>
    <name evidence="2" type="ORF">BUALT_Bualt19G0040000</name>
</gene>
<organism evidence="2 3">
    <name type="scientific">Buddleja alternifolia</name>
    <dbReference type="NCBI Taxonomy" id="168488"/>
    <lineage>
        <taxon>Eukaryota</taxon>
        <taxon>Viridiplantae</taxon>
        <taxon>Streptophyta</taxon>
        <taxon>Embryophyta</taxon>
        <taxon>Tracheophyta</taxon>
        <taxon>Spermatophyta</taxon>
        <taxon>Magnoliopsida</taxon>
        <taxon>eudicotyledons</taxon>
        <taxon>Gunneridae</taxon>
        <taxon>Pentapetalae</taxon>
        <taxon>asterids</taxon>
        <taxon>lamiids</taxon>
        <taxon>Lamiales</taxon>
        <taxon>Scrophulariaceae</taxon>
        <taxon>Buddlejeae</taxon>
        <taxon>Buddleja</taxon>
    </lineage>
</organism>
<name>A0AAV6W5D3_9LAMI</name>
<dbReference type="Proteomes" id="UP000826271">
    <property type="component" value="Unassembled WGS sequence"/>
</dbReference>
<evidence type="ECO:0000313" key="2">
    <source>
        <dbReference type="EMBL" id="KAG8363607.1"/>
    </source>
</evidence>
<feature type="region of interest" description="Disordered" evidence="1">
    <location>
        <begin position="52"/>
        <end position="79"/>
    </location>
</feature>
<dbReference type="Gene3D" id="2.60.260.20">
    <property type="entry name" value="Urease metallochaperone UreE, N-terminal domain"/>
    <property type="match status" value="1"/>
</dbReference>
<feature type="region of interest" description="Disordered" evidence="1">
    <location>
        <begin position="329"/>
        <end position="352"/>
    </location>
</feature>
<feature type="compositionally biased region" description="Acidic residues" evidence="1">
    <location>
        <begin position="533"/>
        <end position="542"/>
    </location>
</feature>
<dbReference type="AlphaFoldDB" id="A0AAV6W5D3"/>
<feature type="compositionally biased region" description="Polar residues" evidence="1">
    <location>
        <begin position="337"/>
        <end position="348"/>
    </location>
</feature>
<accession>A0AAV6W5D3</accession>
<feature type="region of interest" description="Disordered" evidence="1">
    <location>
        <begin position="430"/>
        <end position="457"/>
    </location>
</feature>
<proteinExistence type="predicted"/>
<dbReference type="PANTHER" id="PTHR37261:SF1">
    <property type="entry name" value="40S RIBOSOMAL PROTEIN S27"/>
    <property type="match status" value="1"/>
</dbReference>
<feature type="compositionally biased region" description="Polar residues" evidence="1">
    <location>
        <begin position="825"/>
        <end position="836"/>
    </location>
</feature>
<feature type="compositionally biased region" description="Low complexity" evidence="1">
    <location>
        <begin position="493"/>
        <end position="508"/>
    </location>
</feature>
<protein>
    <submittedName>
        <fullName evidence="2">Uncharacterized protein</fullName>
    </submittedName>
</protein>
<dbReference type="PANTHER" id="PTHR37261">
    <property type="entry name" value="40S RIBOSOMAL PROTEIN S27"/>
    <property type="match status" value="1"/>
</dbReference>
<sequence>MHREEEEEEEDGGRRDCCSSNIDMKIKTSMIPWTCHTNWLVSHGSFHASVTVESSDSPITQSDDPDSTPRKSPVVLMPQGPDSGPCEIKICFEQKYEICQIYVRSTARVYEVYYANSPQSSSEYLCTVRCGVAERDEKLLQATSIEDVAEERGEFVSGELTEETDGHSILTSEDDWVNIKVPEVGSSSLSDKTNINRVENVQDLYEATAQISDADPCSSLTIRLLSLQDKGHVYVDEVYVFVDPIESTGSGNEAVLASNSAQSSLMAMFVPTLLQLSKSSVRQVQDKSTSNEVLKDDNMENGSRKIDEINVGMEINKVDQHYVKSKELDEARADSVEPQQPTSTVNTEKSSERIHVNDLPLGHLERTLEQLISRVSRVEDICLRFEEQMLKPIENMEARLQQVENQLEKLAQNSRASDLPHCTRISAPEFLSSDSNSSSFYNDQSDYPPSGPDLPRNAKFQQVENQLEKLAKNSRDAGLPHCTRISAPEFLSSESNSSSFYNDQSDYSPSGPDLPRDAKFQPSLVVTAPDFSCGEDDEEDNDDLKPLKESPCIKPKKTLSVDDALAAALSGFLSTAKVHPSSKVDEENQHQGHAAYCQNKAQEYPDAENGNMESLQYTQILTVKAPDFPIDGIDEEKHLNYVKSSSDMASANEEKGHDNEMVPPSTQSKSIFTSADSCDLNGFFGNGHLSESSELNTIGSSIDGDIGSDSAADLAKGSVETDDPQIYDKTNPRITISLDNDVKDIETEKVLDRGSESVSDDVPNESESSCASLLDFEFPILEVKFTSDVTSFTKTPLEALLGGAAESNILALSVHDSDDDDGSSEQTNAGNESSDLLPSNDLLVDFGISSADGCSNLLDESHKVFTPSSPELNMSTLVVGFILRFYTLFSSISFLYCLGVSLKDLCGTSNKLSLTRNVLCSKCKGKGSKSFAFGKLKMPKSVKCSGYKQYRPEVSIREPAPCMIHQTQLCYSDCKVTSETISNKDHSLRPQYKLEYVVPGQSKTVEGSTDMQEGMQCAQQ</sequence>
<feature type="compositionally biased region" description="Polar residues" evidence="1">
    <location>
        <begin position="52"/>
        <end position="62"/>
    </location>
</feature>
<comment type="caution">
    <text evidence="2">The sequence shown here is derived from an EMBL/GenBank/DDBJ whole genome shotgun (WGS) entry which is preliminary data.</text>
</comment>